<sequence length="212" mass="23372">MRARIRAGDPRAFAELFDQYAKTVYNHAYRLTADWSAAEDIVSATFMEAWRGRLRLEADGGSVRPWLLGIATNLVRAQSRGNRRYKAAAAAAARALDARSGATVADHADEVAGRLDDRDRLAATVCALAGLRRSEREVLSLCLWQGLDYAAAARVLDIPVGTVRSRLSRARKKLRRSADEQLLGSFREPGPLNRQTRGDRTIAARPAQEGTR</sequence>
<protein>
    <submittedName>
        <fullName evidence="8">RNA polymerase sigma factor</fullName>
    </submittedName>
</protein>
<name>A0ABV2W6D9_9ACTN</name>
<dbReference type="InterPro" id="IPR013249">
    <property type="entry name" value="RNA_pol_sigma70_r4_t2"/>
</dbReference>
<evidence type="ECO:0000256" key="1">
    <source>
        <dbReference type="ARBA" id="ARBA00010641"/>
    </source>
</evidence>
<dbReference type="PANTHER" id="PTHR43133:SF25">
    <property type="entry name" value="RNA POLYMERASE SIGMA FACTOR RFAY-RELATED"/>
    <property type="match status" value="1"/>
</dbReference>
<proteinExistence type="inferred from homology"/>
<evidence type="ECO:0000256" key="3">
    <source>
        <dbReference type="ARBA" id="ARBA00023082"/>
    </source>
</evidence>
<dbReference type="SUPFAM" id="SSF88659">
    <property type="entry name" value="Sigma3 and sigma4 domains of RNA polymerase sigma factors"/>
    <property type="match status" value="1"/>
</dbReference>
<dbReference type="EMBL" id="JBEXZR010000014">
    <property type="protein sequence ID" value="MEU0709082.1"/>
    <property type="molecule type" value="Genomic_DNA"/>
</dbReference>
<dbReference type="PANTHER" id="PTHR43133">
    <property type="entry name" value="RNA POLYMERASE ECF-TYPE SIGMA FACTO"/>
    <property type="match status" value="1"/>
</dbReference>
<keyword evidence="2" id="KW-0805">Transcription regulation</keyword>
<evidence type="ECO:0000259" key="6">
    <source>
        <dbReference type="Pfam" id="PF04542"/>
    </source>
</evidence>
<keyword evidence="3" id="KW-0731">Sigma factor</keyword>
<feature type="domain" description="RNA polymerase sigma factor 70 region 4 type 2" evidence="7">
    <location>
        <begin position="125"/>
        <end position="174"/>
    </location>
</feature>
<dbReference type="InterPro" id="IPR014284">
    <property type="entry name" value="RNA_pol_sigma-70_dom"/>
</dbReference>
<evidence type="ECO:0000313" key="9">
    <source>
        <dbReference type="Proteomes" id="UP001550378"/>
    </source>
</evidence>
<dbReference type="InterPro" id="IPR036388">
    <property type="entry name" value="WH-like_DNA-bd_sf"/>
</dbReference>
<keyword evidence="4" id="KW-0804">Transcription</keyword>
<dbReference type="InterPro" id="IPR039425">
    <property type="entry name" value="RNA_pol_sigma-70-like"/>
</dbReference>
<evidence type="ECO:0000256" key="5">
    <source>
        <dbReference type="SAM" id="MobiDB-lite"/>
    </source>
</evidence>
<dbReference type="RefSeq" id="WP_359653387.1">
    <property type="nucleotide sequence ID" value="NZ_JBEXZP010000021.1"/>
</dbReference>
<dbReference type="CDD" id="cd06171">
    <property type="entry name" value="Sigma70_r4"/>
    <property type="match status" value="1"/>
</dbReference>
<dbReference type="Gene3D" id="1.10.1740.10">
    <property type="match status" value="1"/>
</dbReference>
<dbReference type="Pfam" id="PF04542">
    <property type="entry name" value="Sigma70_r2"/>
    <property type="match status" value="1"/>
</dbReference>
<gene>
    <name evidence="8" type="ORF">ABZ508_17135</name>
</gene>
<dbReference type="InterPro" id="IPR013324">
    <property type="entry name" value="RNA_pol_sigma_r3/r4-like"/>
</dbReference>
<keyword evidence="9" id="KW-1185">Reference proteome</keyword>
<evidence type="ECO:0000313" key="8">
    <source>
        <dbReference type="EMBL" id="MEU0709082.1"/>
    </source>
</evidence>
<evidence type="ECO:0000259" key="7">
    <source>
        <dbReference type="Pfam" id="PF08281"/>
    </source>
</evidence>
<dbReference type="Pfam" id="PF08281">
    <property type="entry name" value="Sigma70_r4_2"/>
    <property type="match status" value="1"/>
</dbReference>
<accession>A0ABV2W6D9</accession>
<reference evidence="8 9" key="1">
    <citation type="submission" date="2024-06" db="EMBL/GenBank/DDBJ databases">
        <title>The Natural Products Discovery Center: Release of the First 8490 Sequenced Strains for Exploring Actinobacteria Biosynthetic Diversity.</title>
        <authorList>
            <person name="Kalkreuter E."/>
            <person name="Kautsar S.A."/>
            <person name="Yang D."/>
            <person name="Bader C.D."/>
            <person name="Teijaro C.N."/>
            <person name="Fluegel L."/>
            <person name="Davis C.M."/>
            <person name="Simpson J.R."/>
            <person name="Lauterbach L."/>
            <person name="Steele A.D."/>
            <person name="Gui C."/>
            <person name="Meng S."/>
            <person name="Li G."/>
            <person name="Viehrig K."/>
            <person name="Ye F."/>
            <person name="Su P."/>
            <person name="Kiefer A.F."/>
            <person name="Nichols A."/>
            <person name="Cepeda A.J."/>
            <person name="Yan W."/>
            <person name="Fan B."/>
            <person name="Jiang Y."/>
            <person name="Adhikari A."/>
            <person name="Zheng C.-J."/>
            <person name="Schuster L."/>
            <person name="Cowan T.M."/>
            <person name="Smanski M.J."/>
            <person name="Chevrette M.G."/>
            <person name="De Carvalho L.P.S."/>
            <person name="Shen B."/>
        </authorList>
    </citation>
    <scope>NUCLEOTIDE SEQUENCE [LARGE SCALE GENOMIC DNA]</scope>
    <source>
        <strain evidence="8 9">NPDC006337</strain>
    </source>
</reference>
<dbReference type="InterPro" id="IPR013325">
    <property type="entry name" value="RNA_pol_sigma_r2"/>
</dbReference>
<comment type="caution">
    <text evidence="8">The sequence shown here is derived from an EMBL/GenBank/DDBJ whole genome shotgun (WGS) entry which is preliminary data.</text>
</comment>
<dbReference type="SUPFAM" id="SSF88946">
    <property type="entry name" value="Sigma2 domain of RNA polymerase sigma factors"/>
    <property type="match status" value="1"/>
</dbReference>
<dbReference type="Proteomes" id="UP001550378">
    <property type="component" value="Unassembled WGS sequence"/>
</dbReference>
<feature type="region of interest" description="Disordered" evidence="5">
    <location>
        <begin position="180"/>
        <end position="212"/>
    </location>
</feature>
<organism evidence="8 9">
    <name type="scientific">Streptomyces lavendulocolor</name>
    <dbReference type="NCBI Taxonomy" id="67316"/>
    <lineage>
        <taxon>Bacteria</taxon>
        <taxon>Bacillati</taxon>
        <taxon>Actinomycetota</taxon>
        <taxon>Actinomycetes</taxon>
        <taxon>Kitasatosporales</taxon>
        <taxon>Streptomycetaceae</taxon>
        <taxon>Streptomyces</taxon>
    </lineage>
</organism>
<evidence type="ECO:0000256" key="4">
    <source>
        <dbReference type="ARBA" id="ARBA00023163"/>
    </source>
</evidence>
<dbReference type="InterPro" id="IPR007627">
    <property type="entry name" value="RNA_pol_sigma70_r2"/>
</dbReference>
<evidence type="ECO:0000256" key="2">
    <source>
        <dbReference type="ARBA" id="ARBA00023015"/>
    </source>
</evidence>
<dbReference type="NCBIfam" id="TIGR02937">
    <property type="entry name" value="sigma70-ECF"/>
    <property type="match status" value="1"/>
</dbReference>
<feature type="domain" description="RNA polymerase sigma-70 region 2" evidence="6">
    <location>
        <begin position="16"/>
        <end position="84"/>
    </location>
</feature>
<comment type="similarity">
    <text evidence="1">Belongs to the sigma-70 factor family. ECF subfamily.</text>
</comment>
<dbReference type="Gene3D" id="1.10.10.10">
    <property type="entry name" value="Winged helix-like DNA-binding domain superfamily/Winged helix DNA-binding domain"/>
    <property type="match status" value="1"/>
</dbReference>